<reference evidence="11" key="1">
    <citation type="journal article" date="2014" name="Int. J. Syst. Evol. Microbiol.">
        <title>Complete genome sequence of Corynebacterium casei LMG S-19264T (=DSM 44701T), isolated from a smear-ripened cheese.</title>
        <authorList>
            <consortium name="US DOE Joint Genome Institute (JGI-PGF)"/>
            <person name="Walter F."/>
            <person name="Albersmeier A."/>
            <person name="Kalinowski J."/>
            <person name="Ruckert C."/>
        </authorList>
    </citation>
    <scope>NUCLEOTIDE SEQUENCE</scope>
    <source>
        <strain evidence="11">CCM 8606</strain>
    </source>
</reference>
<dbReference type="AlphaFoldDB" id="A0A8J3EW88"/>
<feature type="transmembrane region" description="Helical" evidence="7">
    <location>
        <begin position="1112"/>
        <end position="1132"/>
    </location>
</feature>
<feature type="chain" id="PRO_5035230487" evidence="8">
    <location>
        <begin position="27"/>
        <end position="1136"/>
    </location>
</feature>
<dbReference type="Gene3D" id="2.60.40.10">
    <property type="entry name" value="Immunoglobulins"/>
    <property type="match status" value="2"/>
</dbReference>
<evidence type="ECO:0000256" key="7">
    <source>
        <dbReference type="SAM" id="Phobius"/>
    </source>
</evidence>
<comment type="caution">
    <text evidence="11">The sequence shown here is derived from an EMBL/GenBank/DDBJ whole genome shotgun (WGS) entry which is preliminary data.</text>
</comment>
<keyword evidence="7" id="KW-0812">Transmembrane</keyword>
<dbReference type="Pfam" id="PF17210">
    <property type="entry name" value="SdrD_B"/>
    <property type="match status" value="1"/>
</dbReference>
<evidence type="ECO:0000256" key="5">
    <source>
        <dbReference type="ARBA" id="ARBA00022737"/>
    </source>
</evidence>
<evidence type="ECO:0000313" key="12">
    <source>
        <dbReference type="Proteomes" id="UP000619536"/>
    </source>
</evidence>
<dbReference type="PANTHER" id="PTHR45982">
    <property type="entry name" value="REGULATOR OF CHROMOSOME CONDENSATION"/>
    <property type="match status" value="1"/>
</dbReference>
<evidence type="ECO:0000256" key="6">
    <source>
        <dbReference type="SAM" id="MobiDB-lite"/>
    </source>
</evidence>
<dbReference type="EMBL" id="BMDH01000001">
    <property type="protein sequence ID" value="GGI13820.1"/>
    <property type="molecule type" value="Genomic_DNA"/>
</dbReference>
<feature type="compositionally biased region" description="Low complexity" evidence="6">
    <location>
        <begin position="98"/>
        <end position="126"/>
    </location>
</feature>
<dbReference type="Proteomes" id="UP000619536">
    <property type="component" value="Unassembled WGS sequence"/>
</dbReference>
<keyword evidence="4 8" id="KW-0732">Signal</keyword>
<dbReference type="GO" id="GO:0005576">
    <property type="term" value="C:extracellular region"/>
    <property type="evidence" value="ECO:0007669"/>
    <property type="project" value="UniProtKB-SubCell"/>
</dbReference>
<dbReference type="InterPro" id="IPR051553">
    <property type="entry name" value="Ran_GTPase-activating"/>
</dbReference>
<feature type="signal peptide" evidence="8">
    <location>
        <begin position="1"/>
        <end position="26"/>
    </location>
</feature>
<evidence type="ECO:0000256" key="8">
    <source>
        <dbReference type="SAM" id="SignalP"/>
    </source>
</evidence>
<keyword evidence="2" id="KW-0964">Secreted</keyword>
<dbReference type="PROSITE" id="PS50012">
    <property type="entry name" value="RCC1_3"/>
    <property type="match status" value="2"/>
</dbReference>
<accession>A0A8J3EW88</accession>
<evidence type="ECO:0000256" key="2">
    <source>
        <dbReference type="ARBA" id="ARBA00022525"/>
    </source>
</evidence>
<evidence type="ECO:0000259" key="9">
    <source>
        <dbReference type="Pfam" id="PF17210"/>
    </source>
</evidence>
<dbReference type="InterPro" id="IPR058923">
    <property type="entry name" value="RCC1-like_dom"/>
</dbReference>
<feature type="domain" description="RCC1-like" evidence="10">
    <location>
        <begin position="344"/>
        <end position="718"/>
    </location>
</feature>
<feature type="region of interest" description="Disordered" evidence="6">
    <location>
        <begin position="53"/>
        <end position="134"/>
    </location>
</feature>
<dbReference type="GO" id="GO:0005975">
    <property type="term" value="P:carbohydrate metabolic process"/>
    <property type="evidence" value="ECO:0007669"/>
    <property type="project" value="UniProtKB-ARBA"/>
</dbReference>
<feature type="compositionally biased region" description="Polar residues" evidence="6">
    <location>
        <begin position="70"/>
        <end position="86"/>
    </location>
</feature>
<dbReference type="PANTHER" id="PTHR45982:SF1">
    <property type="entry name" value="REGULATOR OF CHROMOSOME CONDENSATION"/>
    <property type="match status" value="1"/>
</dbReference>
<dbReference type="Gene3D" id="2.130.10.30">
    <property type="entry name" value="Regulator of chromosome condensation 1/beta-lactamase-inhibitor protein II"/>
    <property type="match status" value="2"/>
</dbReference>
<dbReference type="PRINTS" id="PR00633">
    <property type="entry name" value="RCCNDNSATION"/>
</dbReference>
<dbReference type="GO" id="GO:0005737">
    <property type="term" value="C:cytoplasm"/>
    <property type="evidence" value="ECO:0007669"/>
    <property type="project" value="TreeGrafter"/>
</dbReference>
<name>A0A8J3EW88_9BIFI</name>
<feature type="domain" description="SD-repeat containing protein B" evidence="9">
    <location>
        <begin position="979"/>
        <end position="1094"/>
    </location>
</feature>
<dbReference type="GO" id="GO:0005085">
    <property type="term" value="F:guanyl-nucleotide exchange factor activity"/>
    <property type="evidence" value="ECO:0007669"/>
    <property type="project" value="TreeGrafter"/>
</dbReference>
<evidence type="ECO:0000256" key="3">
    <source>
        <dbReference type="ARBA" id="ARBA00022658"/>
    </source>
</evidence>
<evidence type="ECO:0000259" key="10">
    <source>
        <dbReference type="Pfam" id="PF25390"/>
    </source>
</evidence>
<keyword evidence="5" id="KW-0677">Repeat</keyword>
<dbReference type="Pfam" id="PF25390">
    <property type="entry name" value="WD40_RLD"/>
    <property type="match status" value="1"/>
</dbReference>
<dbReference type="InterPro" id="IPR000408">
    <property type="entry name" value="Reg_chr_condens"/>
</dbReference>
<keyword evidence="12" id="KW-1185">Reference proteome</keyword>
<proteinExistence type="predicted"/>
<dbReference type="RefSeq" id="WP_188354902.1">
    <property type="nucleotide sequence ID" value="NZ_BMDH01000001.1"/>
</dbReference>
<keyword evidence="7" id="KW-1133">Transmembrane helix</keyword>
<dbReference type="InterPro" id="IPR033764">
    <property type="entry name" value="Sdr_B"/>
</dbReference>
<gene>
    <name evidence="11" type="ORF">GCM10007377_07870</name>
</gene>
<evidence type="ECO:0000256" key="1">
    <source>
        <dbReference type="ARBA" id="ARBA00004613"/>
    </source>
</evidence>
<keyword evidence="7" id="KW-0472">Membrane</keyword>
<evidence type="ECO:0000313" key="11">
    <source>
        <dbReference type="EMBL" id="GGI13820.1"/>
    </source>
</evidence>
<dbReference type="SUPFAM" id="SSF117074">
    <property type="entry name" value="Hypothetical protein PA1324"/>
    <property type="match status" value="2"/>
</dbReference>
<organism evidence="11 12">
    <name type="scientific">Galliscardovia ingluviei</name>
    <dbReference type="NCBI Taxonomy" id="1769422"/>
    <lineage>
        <taxon>Bacteria</taxon>
        <taxon>Bacillati</taxon>
        <taxon>Actinomycetota</taxon>
        <taxon>Actinomycetes</taxon>
        <taxon>Bifidobacteriales</taxon>
        <taxon>Bifidobacteriaceae</taxon>
        <taxon>Galliscardovia</taxon>
    </lineage>
</organism>
<dbReference type="InterPro" id="IPR009091">
    <property type="entry name" value="RCC1/BLIP-II"/>
</dbReference>
<protein>
    <submittedName>
        <fullName evidence="11">Uncharacterized protein</fullName>
    </submittedName>
</protein>
<dbReference type="InterPro" id="IPR013783">
    <property type="entry name" value="Ig-like_fold"/>
</dbReference>
<evidence type="ECO:0000256" key="4">
    <source>
        <dbReference type="ARBA" id="ARBA00022729"/>
    </source>
</evidence>
<reference evidence="11" key="2">
    <citation type="submission" date="2020-09" db="EMBL/GenBank/DDBJ databases">
        <authorList>
            <person name="Sun Q."/>
            <person name="Sedlacek I."/>
        </authorList>
    </citation>
    <scope>NUCLEOTIDE SEQUENCE</scope>
    <source>
        <strain evidence="11">CCM 8606</strain>
    </source>
</reference>
<sequence>MSKRSVAVVGVLGIVCAFALTPHALAIPSPTVETATAISSTLSSATDENAVTDINSDTSNAHSGSADATDLNNADTNMETSTNANDVTGADTDHTETDNANTNTDNTNPDNTTSDNATTDNTTTETGIPLNTSDNTRIAGTVFWDQDGNGQYTASTASTARARRDAPIGGITLSLWQVDHTGAKLRNTPTAQTATDAQGTYSFDDLRPGYYVVDVERQSGTQTGAGVQTQATSYYNITNDVLRTRAYLASGTGIHTDTSGIITLVQHQQITNVDFGYQKPDPQVTVDKSMQHFECLTERCTINWDVTITNTGNQAIPLNGTIADRLSSTVSNVYTTMGSKPSIPRRTQFVDMKLGYDHGLALDKDGYIWSWGDNSSYEMGDGTTISRAAPTRITPDPSNPDLKFTYIEAGENHSFAVDEDGDLWGWGDNYNWRITPVDPNNKAMLNKDGAVNRQVNSSERYVKQPLKIDLKDLSGNPIKVKTVASRLYTTVIIDTHDKMWSWGWNWGRAAGALVYTSCDTPLSPVQWAAKAASGNTANDSSDPQATAEFTSKTFSKMLSGERHTMALATDGTVWNFGSNLWGALGKGLVGAGNSLPQKVVLSGITSKAIDIATSENSEYILMDDGSVYAAGRNDFGQLGRGYTTANAESDVNKAGSVDWSTNTFQVMPKVKAKKIWAADANFVYQDADTGDIYGLGANAAGQLSNSGSSSELQPVLLLHGANDNAQVAISMMQGVIKNYDYAGNPVIYVPNLSGTERTALSDQQAFIKNFGKTSIIITDGNNNFYARGYNSVGQIGADNMGGSINNKLVALPLPTDLVPAPNSDDTAQPIEPKRTISLANGSVIQRDYGLTHELQPGDVVVLHMSGQAIRSSVKQNIANQAWFTSSITPYGTKDADGIVSQGVPHARQAQVTEPLPPDVNKLVTTLYDITGNSTCVTGTDMKYDVSAEHAFNTGMEDSCDQVGQIIPPYTTPTAPILGSIAGKVWRDSNRNNVYDAGEAGIAGVHVYLTDAQGTAINGYVETTDSNGNYTFANLSMGTYKIKFEPVYRSEFVQPNAGDADNSSVASDDATALGLSTMAITLSEQNPNAAGIDAGAKLAMPWLQNMPATGMGWWVYVLAAWAVVMFGGAWMVLRRQY</sequence>
<feature type="compositionally biased region" description="Polar residues" evidence="6">
    <location>
        <begin position="53"/>
        <end position="63"/>
    </location>
</feature>
<comment type="subcellular location">
    <subcellularLocation>
        <location evidence="1">Secreted</location>
    </subcellularLocation>
</comment>
<keyword evidence="3" id="KW-0344">Guanine-nucleotide releasing factor</keyword>
<dbReference type="SUPFAM" id="SSF50985">
    <property type="entry name" value="RCC1/BLIP-II"/>
    <property type="match status" value="2"/>
</dbReference>